<keyword evidence="4" id="KW-1185">Reference proteome</keyword>
<keyword evidence="1" id="KW-0812">Transmembrane</keyword>
<evidence type="ECO:0000313" key="3">
    <source>
        <dbReference type="EMBL" id="MFM9520562.1"/>
    </source>
</evidence>
<evidence type="ECO:0000259" key="2">
    <source>
        <dbReference type="Pfam" id="PF00487"/>
    </source>
</evidence>
<keyword evidence="3" id="KW-0560">Oxidoreductase</keyword>
<sequence>MRNKTKISDILSRDEIKSFSERSDVWGTWAVASTWAVVAITFASLAWARTVLPWWGLVLALIIGMVIIAGRQLCFGILQHDAAHGTLFKTKWCNDVLVDWLCARPVWNELHKYRPYHLTHHAKTSTAEDPDLCLVTGLPTTRSSILRKCLRDLSGVTGLKFLLGRFLMDAGVLQWSLTSDIRRLPQQERRWWDYPLCFLKNASGMLITNGLLLAVLWGCGNAWLYGVWVLAYITPFPLFIRIRSMAEHACLEPGPDVLRNTRSTHAGWIARACVAPIRVNYHIEHHLMASVPYFRLPQLHALLRQRGIVPEPPSYLEVLRLVSSRSKSERWVN</sequence>
<proteinExistence type="predicted"/>
<reference evidence="3 4" key="1">
    <citation type="submission" date="2024-12" db="EMBL/GenBank/DDBJ databases">
        <title>Pseudomonas species isolated from Lotus nodules promote plant growth.</title>
        <authorList>
            <person name="Yu Y.-H."/>
            <person name="Kurtenbach J."/>
            <person name="Crosbie D."/>
            <person name="Brachmann A."/>
            <person name="Marin M."/>
        </authorList>
    </citation>
    <scope>NUCLEOTIDE SEQUENCE [LARGE SCALE GENOMIC DNA]</scope>
    <source>
        <strain evidence="3 4">PLb12A</strain>
    </source>
</reference>
<gene>
    <name evidence="3" type="ORF">ACKKH4_25380</name>
</gene>
<evidence type="ECO:0000313" key="4">
    <source>
        <dbReference type="Proteomes" id="UP001631987"/>
    </source>
</evidence>
<dbReference type="PANTHER" id="PTHR12879:SF8">
    <property type="entry name" value="SPHINGOLIPID DELTA(4)-DESATURASE DES1"/>
    <property type="match status" value="1"/>
</dbReference>
<comment type="caution">
    <text evidence="3">The sequence shown here is derived from an EMBL/GenBank/DDBJ whole genome shotgun (WGS) entry which is preliminary data.</text>
</comment>
<dbReference type="RefSeq" id="WP_409079327.1">
    <property type="nucleotide sequence ID" value="NZ_CP178857.1"/>
</dbReference>
<dbReference type="EMBL" id="JBJVNW010000018">
    <property type="protein sequence ID" value="MFM9520562.1"/>
    <property type="molecule type" value="Genomic_DNA"/>
</dbReference>
<keyword evidence="1" id="KW-1133">Transmembrane helix</keyword>
<accession>A0ABW9HEI2</accession>
<dbReference type="InterPro" id="IPR005804">
    <property type="entry name" value="FA_desaturase_dom"/>
</dbReference>
<feature type="transmembrane region" description="Helical" evidence="1">
    <location>
        <begin position="52"/>
        <end position="70"/>
    </location>
</feature>
<keyword evidence="1" id="KW-0472">Membrane</keyword>
<dbReference type="Proteomes" id="UP001631987">
    <property type="component" value="Unassembled WGS sequence"/>
</dbReference>
<dbReference type="CDD" id="cd03510">
    <property type="entry name" value="Rhizobitoxine-FADS-like"/>
    <property type="match status" value="1"/>
</dbReference>
<name>A0ABW9HEI2_9PSED</name>
<feature type="transmembrane region" description="Helical" evidence="1">
    <location>
        <begin position="26"/>
        <end position="46"/>
    </location>
</feature>
<feature type="domain" description="Fatty acid desaturase" evidence="2">
    <location>
        <begin position="53"/>
        <end position="305"/>
    </location>
</feature>
<evidence type="ECO:0000256" key="1">
    <source>
        <dbReference type="SAM" id="Phobius"/>
    </source>
</evidence>
<organism evidence="3 4">
    <name type="scientific">Pseudomonas monachiensis</name>
    <dbReference type="NCBI Taxonomy" id="3060212"/>
    <lineage>
        <taxon>Bacteria</taxon>
        <taxon>Pseudomonadati</taxon>
        <taxon>Pseudomonadota</taxon>
        <taxon>Gammaproteobacteria</taxon>
        <taxon>Pseudomonadales</taxon>
        <taxon>Pseudomonadaceae</taxon>
        <taxon>Pseudomonas</taxon>
    </lineage>
</organism>
<dbReference type="EC" id="1.14.19.-" evidence="3"/>
<dbReference type="PANTHER" id="PTHR12879">
    <property type="entry name" value="SPHINGOLIPID DELTA 4 DESATURASE/C-4 HYDROXYLASE PROTEIN DES2"/>
    <property type="match status" value="1"/>
</dbReference>
<protein>
    <submittedName>
        <fullName evidence="3">Fatty acid desaturase family protein</fullName>
        <ecNumber evidence="3">1.14.19.-</ecNumber>
    </submittedName>
</protein>
<dbReference type="Pfam" id="PF00487">
    <property type="entry name" value="FA_desaturase"/>
    <property type="match status" value="1"/>
</dbReference>
<dbReference type="GO" id="GO:0016491">
    <property type="term" value="F:oxidoreductase activity"/>
    <property type="evidence" value="ECO:0007669"/>
    <property type="project" value="UniProtKB-KW"/>
</dbReference>